<keyword evidence="5" id="KW-0175">Coiled coil</keyword>
<feature type="zinc finger region" description="C3H1-type" evidence="4">
    <location>
        <begin position="62"/>
        <end position="90"/>
    </location>
</feature>
<protein>
    <recommendedName>
        <fullName evidence="7">C3H1-type domain-containing protein</fullName>
    </recommendedName>
</protein>
<evidence type="ECO:0000313" key="9">
    <source>
        <dbReference type="Proteomes" id="UP000830136"/>
    </source>
</evidence>
<proteinExistence type="predicted"/>
<dbReference type="Proteomes" id="UP000830136">
    <property type="component" value="Segment"/>
</dbReference>
<dbReference type="PROSITE" id="PS50103">
    <property type="entry name" value="ZF_C3H1"/>
    <property type="match status" value="1"/>
</dbReference>
<feature type="region of interest" description="Disordered" evidence="6">
    <location>
        <begin position="156"/>
        <end position="190"/>
    </location>
</feature>
<evidence type="ECO:0000256" key="4">
    <source>
        <dbReference type="PROSITE-ProRule" id="PRU00723"/>
    </source>
</evidence>
<name>A0AAE7TQ34_9MONO</name>
<reference evidence="8" key="1">
    <citation type="journal article" date="2019" name="PLoS Pathog.">
        <title>Re-assessing the diversity of negative strand RNA viruses in insects.</title>
        <authorList>
            <person name="Kafer S."/>
            <person name="Paraskevopoulou S."/>
            <person name="Zirkel F."/>
            <person name="Wieseke N."/>
            <person name="Donath A."/>
            <person name="Petersen M."/>
            <person name="Jones T.C."/>
            <person name="Liu S."/>
            <person name="Zhou X."/>
            <person name="Middendorf M."/>
            <person name="Junglen S."/>
            <person name="Misof B."/>
            <person name="Drosten C."/>
        </authorList>
    </citation>
    <scope>NUCLEOTIDE SEQUENCE</scope>
    <source>
        <strain evidence="8">OKIAV95</strain>
    </source>
</reference>
<dbReference type="InterPro" id="IPR036855">
    <property type="entry name" value="Znf_CCCH_sf"/>
</dbReference>
<dbReference type="Gene3D" id="4.10.1000.10">
    <property type="entry name" value="Zinc finger, CCCH-type"/>
    <property type="match status" value="1"/>
</dbReference>
<evidence type="ECO:0000256" key="1">
    <source>
        <dbReference type="ARBA" id="ARBA00022723"/>
    </source>
</evidence>
<evidence type="ECO:0000256" key="5">
    <source>
        <dbReference type="SAM" id="Coils"/>
    </source>
</evidence>
<dbReference type="InterPro" id="IPR000571">
    <property type="entry name" value="Znf_CCCH"/>
</dbReference>
<evidence type="ECO:0000256" key="6">
    <source>
        <dbReference type="SAM" id="MobiDB-lite"/>
    </source>
</evidence>
<feature type="coiled-coil region" evidence="5">
    <location>
        <begin position="120"/>
        <end position="147"/>
    </location>
</feature>
<reference evidence="8" key="2">
    <citation type="submission" date="2020-11" db="EMBL/GenBank/DDBJ databases">
        <authorList>
            <person name="Kafer S."/>
            <person name="Paraskevopoulou S."/>
            <person name="Zirkel F."/>
            <person name="Wieseke N."/>
            <person name="Donath A."/>
            <person name="Petersen M."/>
            <person name="Jones T.C."/>
            <person name="Liu S."/>
            <person name="Zhou X."/>
            <person name="Middendorf M."/>
            <person name="Junglen S."/>
            <person name="Misof B."/>
            <person name="Drosten C."/>
        </authorList>
    </citation>
    <scope>NUCLEOTIDE SEQUENCE</scope>
    <source>
        <strain evidence="8">OKIAV95</strain>
    </source>
</reference>
<dbReference type="Pfam" id="PF00642">
    <property type="entry name" value="zf-CCCH"/>
    <property type="match status" value="1"/>
</dbReference>
<sequence>MSENNALPQNQESAEDKLPILHQYPNPQPIIQGAIPKKIRQPYTSNSTPQNTKQSSSSSNKPPQKPDCRFYSTYGQCRFGSNCNQHHNYNQPLSLFQLRYMLDIAIGHASVNNSIILDINKRQIQEIKNLKKDIYRLEDKMDDIIEGMRRLGVSRDSFRQDRSRQNRQDSHHRNIRARSQSFDKNRKTQR</sequence>
<feature type="compositionally biased region" description="Low complexity" evidence="6">
    <location>
        <begin position="44"/>
        <end position="62"/>
    </location>
</feature>
<feature type="compositionally biased region" description="Polar residues" evidence="6">
    <location>
        <begin position="1"/>
        <end position="12"/>
    </location>
</feature>
<evidence type="ECO:0000256" key="3">
    <source>
        <dbReference type="ARBA" id="ARBA00022833"/>
    </source>
</evidence>
<evidence type="ECO:0000259" key="7">
    <source>
        <dbReference type="PROSITE" id="PS50103"/>
    </source>
</evidence>
<keyword evidence="3 4" id="KW-0862">Zinc</keyword>
<feature type="compositionally biased region" description="Basic and acidic residues" evidence="6">
    <location>
        <begin position="181"/>
        <end position="190"/>
    </location>
</feature>
<dbReference type="GeneID" id="80539588"/>
<dbReference type="KEGG" id="vg:80539588"/>
<evidence type="ECO:0000313" key="8">
    <source>
        <dbReference type="EMBL" id="QPL15299.1"/>
    </source>
</evidence>
<feature type="region of interest" description="Disordered" evidence="6">
    <location>
        <begin position="1"/>
        <end position="67"/>
    </location>
</feature>
<dbReference type="GO" id="GO:0008270">
    <property type="term" value="F:zinc ion binding"/>
    <property type="evidence" value="ECO:0007669"/>
    <property type="project" value="UniProtKB-KW"/>
</dbReference>
<keyword evidence="1 4" id="KW-0479">Metal-binding</keyword>
<dbReference type="RefSeq" id="YP_010800925.1">
    <property type="nucleotide sequence ID" value="NC_076920.1"/>
</dbReference>
<dbReference type="EMBL" id="MW288170">
    <property type="protein sequence ID" value="QPL15299.1"/>
    <property type="molecule type" value="Viral_cRNA"/>
</dbReference>
<evidence type="ECO:0000256" key="2">
    <source>
        <dbReference type="ARBA" id="ARBA00022771"/>
    </source>
</evidence>
<keyword evidence="9" id="KW-1185">Reference proteome</keyword>
<accession>A0AAE7TQ34</accession>
<feature type="domain" description="C3H1-type" evidence="7">
    <location>
        <begin position="62"/>
        <end position="90"/>
    </location>
</feature>
<feature type="compositionally biased region" description="Basic and acidic residues" evidence="6">
    <location>
        <begin position="156"/>
        <end position="172"/>
    </location>
</feature>
<organism evidence="8 9">
    <name type="scientific">Hemipteran arli-related virus OKIAV95</name>
    <dbReference type="NCBI Taxonomy" id="2792567"/>
    <lineage>
        <taxon>Viruses</taxon>
        <taxon>Riboviria</taxon>
        <taxon>Orthornavirae</taxon>
        <taxon>Negarnaviricota</taxon>
        <taxon>Haploviricotina</taxon>
        <taxon>Monjiviricetes</taxon>
        <taxon>Mononegavirales</taxon>
        <taxon>Lispiviridae</taxon>
        <taxon>Xenophyvirus</taxon>
        <taxon>Xenophyvirus mathesonense</taxon>
    </lineage>
</organism>
<dbReference type="SMART" id="SM00356">
    <property type="entry name" value="ZnF_C3H1"/>
    <property type="match status" value="1"/>
</dbReference>
<keyword evidence="2 4" id="KW-0863">Zinc-finger</keyword>
<dbReference type="SUPFAM" id="SSF90229">
    <property type="entry name" value="CCCH zinc finger"/>
    <property type="match status" value="1"/>
</dbReference>